<feature type="region of interest" description="Disordered" evidence="1">
    <location>
        <begin position="407"/>
        <end position="435"/>
    </location>
</feature>
<sequence>MCIYCDSVQYLAPGQSCGAGFQQLPNQMCDSRGTAYHFCDDLQPWGNSKGRKLLGDLQPEQPQQLASSPPGPTIDSSIAEADHGAGSSSSSSTAAARAVDGSNAMASGYYRRKYRHYHQKHWGSGSSSGGGYCSGARRKLAETGTDSQQAASVQPATTATVAAVQPYAQGSYIEYGDRITYIRQYTCQITQSFGTSSGYVCGCLCIRPASAGPVTPPPTPNPSPSPAAPASPQPASPSPMPSPAPSECNLPNDVIGQTCATPPPTAPANTDPESVSSCTSVASNTYCWASCAVGFSSSSPLQALCCNAQWLPWIGGPCVRGSSCTTAPSFAPDHVNATSVQGCVNVTSGSSCVAKCAANFTASVPPPTAICDNGDWTDWKGNCTATGSSNTTAQNGTARLANWWPRTPTKANTKSSSTALCATDQLPPKPNNSGGWRCSTSLAALQQTGALPTLSGLALQGDNKQKGIQQQQQQQQQQDQVGGARLADLIVDLPGHRHAQQQRRQQAQPAAQLPLQQARSCVAECQSAGAAAAAAVTVICQQGKWGQPQGNC</sequence>
<dbReference type="Proteomes" id="UP000256970">
    <property type="component" value="Unassembled WGS sequence"/>
</dbReference>
<feature type="compositionally biased region" description="Pro residues" evidence="1">
    <location>
        <begin position="214"/>
        <end position="244"/>
    </location>
</feature>
<organism evidence="2 4">
    <name type="scientific">Tetradesmus obliquus</name>
    <name type="common">Green alga</name>
    <name type="synonym">Acutodesmus obliquus</name>
    <dbReference type="NCBI Taxonomy" id="3088"/>
    <lineage>
        <taxon>Eukaryota</taxon>
        <taxon>Viridiplantae</taxon>
        <taxon>Chlorophyta</taxon>
        <taxon>core chlorophytes</taxon>
        <taxon>Chlorophyceae</taxon>
        <taxon>CS clade</taxon>
        <taxon>Sphaeropleales</taxon>
        <taxon>Scenedesmaceae</taxon>
        <taxon>Tetradesmus</taxon>
    </lineage>
</organism>
<protein>
    <submittedName>
        <fullName evidence="2">Uncharacterized protein</fullName>
    </submittedName>
</protein>
<evidence type="ECO:0000313" key="3">
    <source>
        <dbReference type="EMBL" id="SZX74689.1"/>
    </source>
</evidence>
<evidence type="ECO:0000313" key="4">
    <source>
        <dbReference type="Proteomes" id="UP000256970"/>
    </source>
</evidence>
<keyword evidence="4" id="KW-1185">Reference proteome</keyword>
<accession>A0A383V6G3</accession>
<feature type="region of interest" description="Disordered" evidence="1">
    <location>
        <begin position="214"/>
        <end position="247"/>
    </location>
</feature>
<evidence type="ECO:0000256" key="1">
    <source>
        <dbReference type="SAM" id="MobiDB-lite"/>
    </source>
</evidence>
<feature type="region of interest" description="Disordered" evidence="1">
    <location>
        <begin position="60"/>
        <end position="97"/>
    </location>
</feature>
<evidence type="ECO:0000313" key="2">
    <source>
        <dbReference type="EMBL" id="SZX61188.1"/>
    </source>
</evidence>
<reference evidence="2 4" key="1">
    <citation type="submission" date="2016-10" db="EMBL/GenBank/DDBJ databases">
        <authorList>
            <person name="Cai Z."/>
        </authorList>
    </citation>
    <scope>NUCLEOTIDE SEQUENCE [LARGE SCALE GENOMIC DNA]</scope>
</reference>
<dbReference type="EMBL" id="FNXT01001219">
    <property type="protein sequence ID" value="SZX74689.1"/>
    <property type="molecule type" value="Genomic_DNA"/>
</dbReference>
<proteinExistence type="predicted"/>
<feature type="compositionally biased region" description="Polar residues" evidence="1">
    <location>
        <begin position="409"/>
        <end position="420"/>
    </location>
</feature>
<dbReference type="EMBL" id="FNXT01000131">
    <property type="protein sequence ID" value="SZX61188.1"/>
    <property type="molecule type" value="Genomic_DNA"/>
</dbReference>
<dbReference type="AlphaFoldDB" id="A0A383V6G3"/>
<feature type="compositionally biased region" description="Low complexity" evidence="1">
    <location>
        <begin position="84"/>
        <end position="97"/>
    </location>
</feature>
<name>A0A383V6G3_TETOB</name>
<gene>
    <name evidence="3" type="ORF">BQ4739_LOCUS15008</name>
    <name evidence="2" type="ORF">BQ4739_LOCUS1707</name>
</gene>